<accession>A0A0B7KHF5</accession>
<name>A0A0B7KHF5_BIOOC</name>
<dbReference type="InterPro" id="IPR011761">
    <property type="entry name" value="ATP-grasp"/>
</dbReference>
<evidence type="ECO:0000313" key="3">
    <source>
        <dbReference type="EMBL" id="CEO54852.1"/>
    </source>
</evidence>
<dbReference type="GO" id="GO:0005524">
    <property type="term" value="F:ATP binding"/>
    <property type="evidence" value="ECO:0007669"/>
    <property type="project" value="UniProtKB-UniRule"/>
</dbReference>
<dbReference type="AlphaFoldDB" id="A0A0B7KHF5"/>
<proteinExistence type="predicted"/>
<reference evidence="3" key="1">
    <citation type="submission" date="2015-01" db="EMBL/GenBank/DDBJ databases">
        <authorList>
            <person name="Durling Mikael"/>
        </authorList>
    </citation>
    <scope>NUCLEOTIDE SEQUENCE</scope>
</reference>
<feature type="domain" description="ATP-grasp" evidence="2">
    <location>
        <begin position="135"/>
        <end position="346"/>
    </location>
</feature>
<keyword evidence="1" id="KW-0547">Nucleotide-binding</keyword>
<dbReference type="EMBL" id="CDPU01000046">
    <property type="protein sequence ID" value="CEO54852.1"/>
    <property type="molecule type" value="Genomic_DNA"/>
</dbReference>
<gene>
    <name evidence="3" type="ORF">BN869_000010910_1</name>
</gene>
<dbReference type="Gene3D" id="3.30.470.20">
    <property type="entry name" value="ATP-grasp fold, B domain"/>
    <property type="match status" value="1"/>
</dbReference>
<evidence type="ECO:0000256" key="1">
    <source>
        <dbReference type="PROSITE-ProRule" id="PRU00409"/>
    </source>
</evidence>
<dbReference type="GO" id="GO:0046872">
    <property type="term" value="F:metal ion binding"/>
    <property type="evidence" value="ECO:0007669"/>
    <property type="project" value="InterPro"/>
</dbReference>
<dbReference type="SUPFAM" id="SSF56059">
    <property type="entry name" value="Glutathione synthetase ATP-binding domain-like"/>
    <property type="match status" value="1"/>
</dbReference>
<organism evidence="3">
    <name type="scientific">Bionectria ochroleuca</name>
    <name type="common">Gliocladium roseum</name>
    <dbReference type="NCBI Taxonomy" id="29856"/>
    <lineage>
        <taxon>Eukaryota</taxon>
        <taxon>Fungi</taxon>
        <taxon>Dikarya</taxon>
        <taxon>Ascomycota</taxon>
        <taxon>Pezizomycotina</taxon>
        <taxon>Sordariomycetes</taxon>
        <taxon>Hypocreomycetidae</taxon>
        <taxon>Hypocreales</taxon>
        <taxon>Bionectriaceae</taxon>
        <taxon>Clonostachys</taxon>
    </lineage>
</organism>
<sequence>MLQLTAKPARQLLPLRYANRLARYSALASPRVAVLYQALEPPIINGVQKPKKPGGYQDSGADIAYNLAQCANVNVITPIQSPVAEKDGDWCFPDTEEGILSAVDKGANYLWSNTIVFASHPLQTSARLSPFEENVRVVGQGPLVVEKYDDKEYVNDYLRSVGGFTMPRVFTAPSRSAKDIAAVAEQLSHATGLSDGNMSFMIEEFLKGEEATVTVMPPTERGKGYWALPVVSRFNHQDGIAPYNGVVAVTANSRVVENGDADPLYNRVARECEKAASLLGLTAPIRIDVRRFNDSPDSPFALFDVNMKPNMTGPGRQGRDDQASLTLMAANGLGWDYKELLRRILGTSSSLKTLRGLRPVGV</sequence>
<dbReference type="PROSITE" id="PS50975">
    <property type="entry name" value="ATP_GRASP"/>
    <property type="match status" value="1"/>
</dbReference>
<keyword evidence="1" id="KW-0067">ATP-binding</keyword>
<protein>
    <recommendedName>
        <fullName evidence="2">ATP-grasp domain-containing protein</fullName>
    </recommendedName>
</protein>
<evidence type="ECO:0000259" key="2">
    <source>
        <dbReference type="PROSITE" id="PS50975"/>
    </source>
</evidence>